<dbReference type="AlphaFoldDB" id="A0ABC8LYK4"/>
<dbReference type="EMBL" id="CAKOAT010816264">
    <property type="protein sequence ID" value="CAH8388769.1"/>
    <property type="molecule type" value="Genomic_DNA"/>
</dbReference>
<accession>A0ABC8LYK4</accession>
<gene>
    <name evidence="1" type="ORF">ERUC_LOCUS41252</name>
</gene>
<proteinExistence type="predicted"/>
<keyword evidence="2" id="KW-1185">Reference proteome</keyword>
<feature type="non-terminal residue" evidence="1">
    <location>
        <position position="1"/>
    </location>
</feature>
<dbReference type="Proteomes" id="UP001642260">
    <property type="component" value="Unassembled WGS sequence"/>
</dbReference>
<name>A0ABC8LYK4_ERUVS</name>
<evidence type="ECO:0000313" key="2">
    <source>
        <dbReference type="Proteomes" id="UP001642260"/>
    </source>
</evidence>
<comment type="caution">
    <text evidence="1">The sequence shown here is derived from an EMBL/GenBank/DDBJ whole genome shotgun (WGS) entry which is preliminary data.</text>
</comment>
<organism evidence="1 2">
    <name type="scientific">Eruca vesicaria subsp. sativa</name>
    <name type="common">Garden rocket</name>
    <name type="synonym">Eruca sativa</name>
    <dbReference type="NCBI Taxonomy" id="29727"/>
    <lineage>
        <taxon>Eukaryota</taxon>
        <taxon>Viridiplantae</taxon>
        <taxon>Streptophyta</taxon>
        <taxon>Embryophyta</taxon>
        <taxon>Tracheophyta</taxon>
        <taxon>Spermatophyta</taxon>
        <taxon>Magnoliopsida</taxon>
        <taxon>eudicotyledons</taxon>
        <taxon>Gunneridae</taxon>
        <taxon>Pentapetalae</taxon>
        <taxon>rosids</taxon>
        <taxon>malvids</taxon>
        <taxon>Brassicales</taxon>
        <taxon>Brassicaceae</taxon>
        <taxon>Brassiceae</taxon>
        <taxon>Eruca</taxon>
    </lineage>
</organism>
<reference evidence="1 2" key="1">
    <citation type="submission" date="2022-03" db="EMBL/GenBank/DDBJ databases">
        <authorList>
            <person name="Macdonald S."/>
            <person name="Ahmed S."/>
            <person name="Newling K."/>
        </authorList>
    </citation>
    <scope>NUCLEOTIDE SEQUENCE [LARGE SCALE GENOMIC DNA]</scope>
</reference>
<evidence type="ECO:0000313" key="1">
    <source>
        <dbReference type="EMBL" id="CAH8388769.1"/>
    </source>
</evidence>
<protein>
    <submittedName>
        <fullName evidence="1">Uncharacterized protein</fullName>
    </submittedName>
</protein>
<sequence>WSKQRKFAIYCVHQDTELLNASMTVSSKILKMEIVLMGVVVVQNDKSGHVSRKLAIRAVE</sequence>